<keyword evidence="3" id="KW-0158">Chromosome</keyword>
<evidence type="ECO:0000256" key="3">
    <source>
        <dbReference type="ARBA" id="ARBA00022454"/>
    </source>
</evidence>
<dbReference type="eggNOG" id="ENOG502STJP">
    <property type="taxonomic scope" value="Eukaryota"/>
</dbReference>
<dbReference type="GO" id="GO:0000781">
    <property type="term" value="C:chromosome, telomeric region"/>
    <property type="evidence" value="ECO:0007669"/>
    <property type="project" value="UniProtKB-SubCell"/>
</dbReference>
<keyword evidence="9" id="KW-1185">Reference proteome</keyword>
<feature type="compositionally biased region" description="Polar residues" evidence="6">
    <location>
        <begin position="1052"/>
        <end position="1067"/>
    </location>
</feature>
<feature type="region of interest" description="Disordered" evidence="6">
    <location>
        <begin position="1035"/>
        <end position="1107"/>
    </location>
</feature>
<dbReference type="HOGENOM" id="CLU_280461_0_0_1"/>
<keyword evidence="4" id="KW-0779">Telomere</keyword>
<evidence type="ECO:0000256" key="4">
    <source>
        <dbReference type="ARBA" id="ARBA00022895"/>
    </source>
</evidence>
<evidence type="ECO:0000313" key="8">
    <source>
        <dbReference type="EMBL" id="EME48430.1"/>
    </source>
</evidence>
<dbReference type="InterPro" id="IPR019437">
    <property type="entry name" value="TPP1/Est3"/>
</dbReference>
<evidence type="ECO:0000256" key="5">
    <source>
        <dbReference type="ARBA" id="ARBA00023242"/>
    </source>
</evidence>
<dbReference type="GO" id="GO:0005697">
    <property type="term" value="C:telomerase holoenzyme complex"/>
    <property type="evidence" value="ECO:0007669"/>
    <property type="project" value="InterPro"/>
</dbReference>
<dbReference type="Pfam" id="PF10341">
    <property type="entry name" value="TPP1"/>
    <property type="match status" value="1"/>
</dbReference>
<organism evidence="8 9">
    <name type="scientific">Dothistroma septosporum (strain NZE10 / CBS 128990)</name>
    <name type="common">Red band needle blight fungus</name>
    <name type="synonym">Mycosphaerella pini</name>
    <dbReference type="NCBI Taxonomy" id="675120"/>
    <lineage>
        <taxon>Eukaryota</taxon>
        <taxon>Fungi</taxon>
        <taxon>Dikarya</taxon>
        <taxon>Ascomycota</taxon>
        <taxon>Pezizomycotina</taxon>
        <taxon>Dothideomycetes</taxon>
        <taxon>Dothideomycetidae</taxon>
        <taxon>Mycosphaerellales</taxon>
        <taxon>Mycosphaerellaceae</taxon>
        <taxon>Dothistroma</taxon>
    </lineage>
</organism>
<dbReference type="OMA" id="DCVWHEL"/>
<feature type="compositionally biased region" description="Polar residues" evidence="6">
    <location>
        <begin position="195"/>
        <end position="218"/>
    </location>
</feature>
<feature type="region of interest" description="Disordered" evidence="6">
    <location>
        <begin position="166"/>
        <end position="229"/>
    </location>
</feature>
<sequence>MGKRTLDPWLADCVWHELAAVVTWKKEINSGIKRDPDSRFEDDGSNFRSHVSGQEQYLVQVIEVLSPAEPVKVVLSDGVTKVKAQLSSDIVSILETETGEAFNAEVTGDVFQLRDFVVVSTVFGPADDFVQLAVEEIEYEHHLRKLQGQPRSIEEDEDVGLLIQDIASLRRPSEAEEETNVNRSGERSPSHQAHRQTSTLVPSTQSQYLPSGIQSQYPASRKRPSEPTLGKEGFQIAEGLNLNKPLRASSGSPASKAPPAVKSATTTMLLGLFEQEQARESLPLTSDQSKTGQKRAREASPPPLLITADSPARQPQPSSGIVAETPTKFNGQPDQTILDLDPGPEEQTRAEQSQADAPLPWSCSPPSAQPPIQVTSIRSSDSSSQPRVPYGRREVPANQQKLLDDKSSWIPSLPGQRFPGPNVPIELLTKWNKITKPSPQNPRPTQDTQTSRASRPGSPVDVSMGHDDKSSSISWSDSDEEGTASKQGPTSTSQRRPELPPDSSWDNDNVIQGTQQDDLEVAVPHALPIRKSPSKHAGRPHQATIRHALPPRPPVPIPSQAALDDVPSTPATHGPHSQHTLPPDSPFSTSQPASFAKTLQNTIRVAQRDVIQAIPARIRASLQGTEVPPGISQISMDSSSPVVQQSSQIPQADMSSPVEKSGKRQAMPFEAVASLSSAEGFSDERRYLSPAGDPTTLPVSNLRRLLMAHEVVYPSSATREQLVQLFQEKLRPQAQKLSSQAPHCDSSRRPHIIGQGSPGQSQSSHTSLPVSPSAASVVGRQFQIQHDLSETRRKLAELESKKTRRAGSLGHTQVGEPISVNDTASSTNESPPRSSFRNPAMVGRQPPTAQSSPLATPLRKQAPAFDLVDEVQTSQHSSAVPDEAVRSARRTTTTTHPSAAILSSGGHFATSPDVHDLQNVRQSSPTSRKHARLAMPSEPTGHSLSLQPQYPNEMHRLARREHFGRSGRREQWIKDNYERVKNGNKTVASMLDLYKTEHPEDKITDLEQITRAASIVFRSSREALANTNFRRVNMHPVPTPALDKHGHITPASADTSVDQATPRSQTKALQSSRRASSQLQLDGTSEHVASTPSPRGGRRAKPVPITQIDDRRLMSVWRRR</sequence>
<feature type="region of interest" description="Disordered" evidence="6">
    <location>
        <begin position="276"/>
        <end position="402"/>
    </location>
</feature>
<dbReference type="AlphaFoldDB" id="N1Q1B2"/>
<dbReference type="STRING" id="675120.N1Q1B2"/>
<dbReference type="EMBL" id="KB446535">
    <property type="protein sequence ID" value="EME48430.1"/>
    <property type="molecule type" value="Genomic_DNA"/>
</dbReference>
<dbReference type="Proteomes" id="UP000016933">
    <property type="component" value="Unassembled WGS sequence"/>
</dbReference>
<feature type="compositionally biased region" description="Low complexity" evidence="6">
    <location>
        <begin position="754"/>
        <end position="774"/>
    </location>
</feature>
<evidence type="ECO:0000313" key="9">
    <source>
        <dbReference type="Proteomes" id="UP000016933"/>
    </source>
</evidence>
<feature type="compositionally biased region" description="Low complexity" evidence="6">
    <location>
        <begin position="1068"/>
        <end position="1081"/>
    </location>
</feature>
<feature type="compositionally biased region" description="Polar residues" evidence="6">
    <location>
        <begin position="435"/>
        <end position="453"/>
    </location>
</feature>
<dbReference type="OrthoDB" id="3538943at2759"/>
<dbReference type="GO" id="GO:0007004">
    <property type="term" value="P:telomere maintenance via telomerase"/>
    <property type="evidence" value="ECO:0007669"/>
    <property type="project" value="InterPro"/>
</dbReference>
<feature type="domain" description="Shelterin complex subunit TPP1/Est3" evidence="7">
    <location>
        <begin position="6"/>
        <end position="122"/>
    </location>
</feature>
<feature type="region of interest" description="Disordered" evidence="6">
    <location>
        <begin position="629"/>
        <end position="660"/>
    </location>
</feature>
<evidence type="ECO:0000256" key="1">
    <source>
        <dbReference type="ARBA" id="ARBA00004123"/>
    </source>
</evidence>
<keyword evidence="5" id="KW-0539">Nucleus</keyword>
<reference evidence="8 9" key="2">
    <citation type="journal article" date="2012" name="PLoS Pathog.">
        <title>Diverse lifestyles and strategies of plant pathogenesis encoded in the genomes of eighteen Dothideomycetes fungi.</title>
        <authorList>
            <person name="Ohm R.A."/>
            <person name="Feau N."/>
            <person name="Henrissat B."/>
            <person name="Schoch C.L."/>
            <person name="Horwitz B.A."/>
            <person name="Barry K.W."/>
            <person name="Condon B.J."/>
            <person name="Copeland A.C."/>
            <person name="Dhillon B."/>
            <person name="Glaser F."/>
            <person name="Hesse C.N."/>
            <person name="Kosti I."/>
            <person name="LaButti K."/>
            <person name="Lindquist E.A."/>
            <person name="Lucas S."/>
            <person name="Salamov A.A."/>
            <person name="Bradshaw R.E."/>
            <person name="Ciuffetti L."/>
            <person name="Hamelin R.C."/>
            <person name="Kema G.H.J."/>
            <person name="Lawrence C."/>
            <person name="Scott J.A."/>
            <person name="Spatafora J.W."/>
            <person name="Turgeon B.G."/>
            <person name="de Wit P.J.G.M."/>
            <person name="Zhong S."/>
            <person name="Goodwin S.B."/>
            <person name="Grigoriev I.V."/>
        </authorList>
    </citation>
    <scope>NUCLEOTIDE SEQUENCE [LARGE SCALE GENOMIC DNA]</scope>
    <source>
        <strain evidence="9">NZE10 / CBS 128990</strain>
    </source>
</reference>
<feature type="compositionally biased region" description="Polar residues" evidence="6">
    <location>
        <begin position="484"/>
        <end position="494"/>
    </location>
</feature>
<proteinExistence type="predicted"/>
<feature type="compositionally biased region" description="Polar residues" evidence="6">
    <location>
        <begin position="364"/>
        <end position="375"/>
    </location>
</feature>
<feature type="region of interest" description="Disordered" evidence="6">
    <location>
        <begin position="869"/>
        <end position="948"/>
    </location>
</feature>
<feature type="compositionally biased region" description="Polar residues" evidence="6">
    <location>
        <begin position="820"/>
        <end position="837"/>
    </location>
</feature>
<protein>
    <recommendedName>
        <fullName evidence="7">Shelterin complex subunit TPP1/Est3 domain-containing protein</fullName>
    </recommendedName>
</protein>
<feature type="region of interest" description="Disordered" evidence="6">
    <location>
        <begin position="529"/>
        <end position="595"/>
    </location>
</feature>
<feature type="region of interest" description="Disordered" evidence="6">
    <location>
        <begin position="798"/>
        <end position="856"/>
    </location>
</feature>
<name>N1Q1B2_DOTSN</name>
<evidence type="ECO:0000256" key="6">
    <source>
        <dbReference type="SAM" id="MobiDB-lite"/>
    </source>
</evidence>
<dbReference type="GO" id="GO:0042162">
    <property type="term" value="F:telomeric DNA binding"/>
    <property type="evidence" value="ECO:0007669"/>
    <property type="project" value="InterPro"/>
</dbReference>
<feature type="compositionally biased region" description="Low complexity" evidence="6">
    <location>
        <begin position="638"/>
        <end position="651"/>
    </location>
</feature>
<gene>
    <name evidence="8" type="ORF">DOTSEDRAFT_67469</name>
</gene>
<comment type="subcellular location">
    <subcellularLocation>
        <location evidence="2">Chromosome</location>
        <location evidence="2">Telomere</location>
    </subcellularLocation>
    <subcellularLocation>
        <location evidence="1">Nucleus</location>
    </subcellularLocation>
</comment>
<feature type="region of interest" description="Disordered" evidence="6">
    <location>
        <begin position="433"/>
        <end position="510"/>
    </location>
</feature>
<feature type="region of interest" description="Disordered" evidence="6">
    <location>
        <begin position="733"/>
        <end position="774"/>
    </location>
</feature>
<evidence type="ECO:0000256" key="2">
    <source>
        <dbReference type="ARBA" id="ARBA00004574"/>
    </source>
</evidence>
<reference evidence="9" key="1">
    <citation type="journal article" date="2012" name="PLoS Genet.">
        <title>The genomes of the fungal plant pathogens Cladosporium fulvum and Dothistroma septosporum reveal adaptation to different hosts and lifestyles but also signatures of common ancestry.</title>
        <authorList>
            <person name="de Wit P.J.G.M."/>
            <person name="van der Burgt A."/>
            <person name="Oekmen B."/>
            <person name="Stergiopoulos I."/>
            <person name="Abd-Elsalam K.A."/>
            <person name="Aerts A.L."/>
            <person name="Bahkali A.H."/>
            <person name="Beenen H.G."/>
            <person name="Chettri P."/>
            <person name="Cox M.P."/>
            <person name="Datema E."/>
            <person name="de Vries R.P."/>
            <person name="Dhillon B."/>
            <person name="Ganley A.R."/>
            <person name="Griffiths S.A."/>
            <person name="Guo Y."/>
            <person name="Hamelin R.C."/>
            <person name="Henrissat B."/>
            <person name="Kabir M.S."/>
            <person name="Jashni M.K."/>
            <person name="Kema G."/>
            <person name="Klaubauf S."/>
            <person name="Lapidus A."/>
            <person name="Levasseur A."/>
            <person name="Lindquist E."/>
            <person name="Mehrabi R."/>
            <person name="Ohm R.A."/>
            <person name="Owen T.J."/>
            <person name="Salamov A."/>
            <person name="Schwelm A."/>
            <person name="Schijlen E."/>
            <person name="Sun H."/>
            <person name="van den Burg H.A."/>
            <person name="van Ham R.C.H.J."/>
            <person name="Zhang S."/>
            <person name="Goodwin S.B."/>
            <person name="Grigoriev I.V."/>
            <person name="Collemare J."/>
            <person name="Bradshaw R.E."/>
        </authorList>
    </citation>
    <scope>NUCLEOTIDE SEQUENCE [LARGE SCALE GENOMIC DNA]</scope>
    <source>
        <strain evidence="9">NZE10 / CBS 128990</strain>
    </source>
</reference>
<accession>N1Q1B2</accession>
<dbReference type="CDD" id="cd12935">
    <property type="entry name" value="LEM_like"/>
    <property type="match status" value="1"/>
</dbReference>
<evidence type="ECO:0000259" key="7">
    <source>
        <dbReference type="Pfam" id="PF10341"/>
    </source>
</evidence>
<feature type="compositionally biased region" description="Polar residues" evidence="6">
    <location>
        <begin position="569"/>
        <end position="595"/>
    </location>
</feature>